<gene>
    <name evidence="6" type="ORF">HLVA_03420</name>
</gene>
<dbReference type="Proteomes" id="UP001321582">
    <property type="component" value="Chromosome"/>
</dbReference>
<dbReference type="PANTHER" id="PTHR47313">
    <property type="entry name" value="RIBOSOMAL RNA LARGE SUBUNIT METHYLTRANSFERASE K/L"/>
    <property type="match status" value="1"/>
</dbReference>
<keyword evidence="2" id="KW-0808">Transferase</keyword>
<dbReference type="Pfam" id="PF02926">
    <property type="entry name" value="THUMP"/>
    <property type="match status" value="1"/>
</dbReference>
<reference evidence="6 7" key="1">
    <citation type="submission" date="2022-11" db="EMBL/GenBank/DDBJ databases">
        <title>Haliovirga abyssi gen. nov., sp. nov., a mesophilic fermentative bacterium isolated from the Iheya North hydrothermal field and the proposal of Haliovirgaceae fam. nov.</title>
        <authorList>
            <person name="Miyazaki U."/>
            <person name="Tame A."/>
            <person name="Miyazaki J."/>
            <person name="Takai K."/>
            <person name="Sawayama S."/>
            <person name="Kitajima M."/>
            <person name="Okamoto A."/>
            <person name="Nakagawa S."/>
        </authorList>
    </citation>
    <scope>NUCLEOTIDE SEQUENCE [LARGE SCALE GENOMIC DNA]</scope>
    <source>
        <strain evidence="6 7">IC12</strain>
    </source>
</reference>
<dbReference type="PROSITE" id="PS00092">
    <property type="entry name" value="N6_MTASE"/>
    <property type="match status" value="1"/>
</dbReference>
<dbReference type="GO" id="GO:0070043">
    <property type="term" value="F:rRNA (guanine-N7-)-methyltransferase activity"/>
    <property type="evidence" value="ECO:0007669"/>
    <property type="project" value="TreeGrafter"/>
</dbReference>
<dbReference type="Gene3D" id="3.30.2130.30">
    <property type="match status" value="1"/>
</dbReference>
<dbReference type="GO" id="GO:0008990">
    <property type="term" value="F:rRNA (guanine-N2-)-methyltransferase activity"/>
    <property type="evidence" value="ECO:0007669"/>
    <property type="project" value="TreeGrafter"/>
</dbReference>
<evidence type="ECO:0000259" key="3">
    <source>
        <dbReference type="Pfam" id="PF01170"/>
    </source>
</evidence>
<dbReference type="Pfam" id="PF22020">
    <property type="entry name" value="RlmL_1st"/>
    <property type="match status" value="1"/>
</dbReference>
<feature type="domain" description="THUMP" evidence="4">
    <location>
        <begin position="69"/>
        <end position="155"/>
    </location>
</feature>
<dbReference type="PANTHER" id="PTHR47313:SF1">
    <property type="entry name" value="RIBOSOMAL RNA LARGE SUBUNIT METHYLTRANSFERASE K_L"/>
    <property type="match status" value="1"/>
</dbReference>
<dbReference type="Pfam" id="PF01170">
    <property type="entry name" value="UPF0020"/>
    <property type="match status" value="1"/>
</dbReference>
<evidence type="ECO:0000313" key="6">
    <source>
        <dbReference type="EMBL" id="BDU49773.1"/>
    </source>
</evidence>
<evidence type="ECO:0000259" key="4">
    <source>
        <dbReference type="Pfam" id="PF02926"/>
    </source>
</evidence>
<evidence type="ECO:0000259" key="5">
    <source>
        <dbReference type="Pfam" id="PF22020"/>
    </source>
</evidence>
<dbReference type="KEGG" id="haby:HLVA_03420"/>
<evidence type="ECO:0000256" key="2">
    <source>
        <dbReference type="ARBA" id="ARBA00022679"/>
    </source>
</evidence>
<dbReference type="InterPro" id="IPR004114">
    <property type="entry name" value="THUMP_dom"/>
</dbReference>
<evidence type="ECO:0000313" key="7">
    <source>
        <dbReference type="Proteomes" id="UP001321582"/>
    </source>
</evidence>
<dbReference type="InterPro" id="IPR000241">
    <property type="entry name" value="RlmKL-like_Mtase"/>
</dbReference>
<sequence>MEKITLIASTTMGLESIVAQELKKLGYKDINTLNGKVEFTGTYRDICKGNINLRCADRLYVKMGEFKATTQTELFDGIKNIGWEKIMPIDANFPISWISTVKSELNSERKSQASIKKAIATRLEEKYKTTELLERGAKYAVKVQINKNNVVVMIDTSGEGLNKRGYRAINNLASIKETLAAGLVLIARWDGYKPLIDPTCGTGTILIEAAMIARNIAPGANRKFESEKWDVIPSEFWIEERDEAYSREDNDKKIEIYGSDIDGEIIKVAKENAKLAGVEDDIVFEQRHLLEVENYIKAEKGTIICNPPYGERMGEKEDAIKTTRILGDVCRRFPKWNYYVISSLGADRHKNGIKFEEIFGQKFDKNRKLYNGGIMCYYYQFFGNRKNVFVKNRL</sequence>
<accession>A0AAU9D5E7</accession>
<name>A0AAU9D5E7_9FUSO</name>
<dbReference type="InterPro" id="IPR029063">
    <property type="entry name" value="SAM-dependent_MTases_sf"/>
</dbReference>
<feature type="domain" description="RlmL ferredoxin-like" evidence="5">
    <location>
        <begin position="5"/>
        <end position="59"/>
    </location>
</feature>
<organism evidence="6 7">
    <name type="scientific">Haliovirga abyssi</name>
    <dbReference type="NCBI Taxonomy" id="2996794"/>
    <lineage>
        <taxon>Bacteria</taxon>
        <taxon>Fusobacteriati</taxon>
        <taxon>Fusobacteriota</taxon>
        <taxon>Fusobacteriia</taxon>
        <taxon>Fusobacteriales</taxon>
        <taxon>Haliovirgaceae</taxon>
        <taxon>Haliovirga</taxon>
    </lineage>
</organism>
<evidence type="ECO:0000256" key="1">
    <source>
        <dbReference type="ARBA" id="ARBA00022603"/>
    </source>
</evidence>
<dbReference type="InterPro" id="IPR054170">
    <property type="entry name" value="RlmL_1st"/>
</dbReference>
<dbReference type="SUPFAM" id="SSF53335">
    <property type="entry name" value="S-adenosyl-L-methionine-dependent methyltransferases"/>
    <property type="match status" value="1"/>
</dbReference>
<dbReference type="AlphaFoldDB" id="A0AAU9D5E7"/>
<dbReference type="Gene3D" id="3.40.50.150">
    <property type="entry name" value="Vaccinia Virus protein VP39"/>
    <property type="match status" value="1"/>
</dbReference>
<feature type="domain" description="Ribosomal RNA large subunit methyltransferase K/L-like methyltransferase" evidence="3">
    <location>
        <begin position="164"/>
        <end position="343"/>
    </location>
</feature>
<keyword evidence="7" id="KW-1185">Reference proteome</keyword>
<dbReference type="CDD" id="cd11715">
    <property type="entry name" value="THUMP_AdoMetMT"/>
    <property type="match status" value="1"/>
</dbReference>
<dbReference type="EMBL" id="AP027059">
    <property type="protein sequence ID" value="BDU49773.1"/>
    <property type="molecule type" value="Genomic_DNA"/>
</dbReference>
<dbReference type="InterPro" id="IPR002052">
    <property type="entry name" value="DNA_methylase_N6_adenine_CS"/>
</dbReference>
<keyword evidence="1 6" id="KW-0489">Methyltransferase</keyword>
<protein>
    <submittedName>
        <fullName evidence="6">Methyltransferase</fullName>
    </submittedName>
</protein>
<dbReference type="GO" id="GO:0003723">
    <property type="term" value="F:RNA binding"/>
    <property type="evidence" value="ECO:0007669"/>
    <property type="project" value="InterPro"/>
</dbReference>
<proteinExistence type="predicted"/>